<reference evidence="1" key="1">
    <citation type="submission" date="2014-09" db="EMBL/GenBank/DDBJ databases">
        <authorList>
            <person name="Magalhaes I.L.F."/>
            <person name="Oliveira U."/>
            <person name="Santos F.R."/>
            <person name="Vidigal T.H.D.A."/>
            <person name="Brescovit A.D."/>
            <person name="Santos A.J."/>
        </authorList>
    </citation>
    <scope>NUCLEOTIDE SEQUENCE</scope>
    <source>
        <tissue evidence="1">Shoot tissue taken approximately 20 cm above the soil surface</tissue>
    </source>
</reference>
<sequence length="64" mass="7374">MLAFMNQFHHWTNHFVPKLLHSITQECTQANIDVHDVVPPLGDVTLILLIIQVFRVSSRMSHVP</sequence>
<organism evidence="1">
    <name type="scientific">Arundo donax</name>
    <name type="common">Giant reed</name>
    <name type="synonym">Donax arundinaceus</name>
    <dbReference type="NCBI Taxonomy" id="35708"/>
    <lineage>
        <taxon>Eukaryota</taxon>
        <taxon>Viridiplantae</taxon>
        <taxon>Streptophyta</taxon>
        <taxon>Embryophyta</taxon>
        <taxon>Tracheophyta</taxon>
        <taxon>Spermatophyta</taxon>
        <taxon>Magnoliopsida</taxon>
        <taxon>Liliopsida</taxon>
        <taxon>Poales</taxon>
        <taxon>Poaceae</taxon>
        <taxon>PACMAD clade</taxon>
        <taxon>Arundinoideae</taxon>
        <taxon>Arundineae</taxon>
        <taxon>Arundo</taxon>
    </lineage>
</organism>
<name>A0A0A8ZTG7_ARUDO</name>
<dbReference type="AlphaFoldDB" id="A0A0A8ZTG7"/>
<accession>A0A0A8ZTG7</accession>
<protein>
    <submittedName>
        <fullName evidence="1">Uncharacterized protein</fullName>
    </submittedName>
</protein>
<reference evidence="1" key="2">
    <citation type="journal article" date="2015" name="Data Brief">
        <title>Shoot transcriptome of the giant reed, Arundo donax.</title>
        <authorList>
            <person name="Barrero R.A."/>
            <person name="Guerrero F.D."/>
            <person name="Moolhuijzen P."/>
            <person name="Goolsby J.A."/>
            <person name="Tidwell J."/>
            <person name="Bellgard S.E."/>
            <person name="Bellgard M.I."/>
        </authorList>
    </citation>
    <scope>NUCLEOTIDE SEQUENCE</scope>
    <source>
        <tissue evidence="1">Shoot tissue taken approximately 20 cm above the soil surface</tissue>
    </source>
</reference>
<dbReference type="EMBL" id="GBRH01255809">
    <property type="protein sequence ID" value="JAD42086.1"/>
    <property type="molecule type" value="Transcribed_RNA"/>
</dbReference>
<proteinExistence type="predicted"/>
<evidence type="ECO:0000313" key="1">
    <source>
        <dbReference type="EMBL" id="JAD42086.1"/>
    </source>
</evidence>